<accession>A0ABP6S882</accession>
<comment type="caution">
    <text evidence="1">The sequence shown here is derived from an EMBL/GenBank/DDBJ whole genome shotgun (WGS) entry which is preliminary data.</text>
</comment>
<organism evidence="1 2">
    <name type="scientific">Streptomyces sannanensis</name>
    <dbReference type="NCBI Taxonomy" id="285536"/>
    <lineage>
        <taxon>Bacteria</taxon>
        <taxon>Bacillati</taxon>
        <taxon>Actinomycetota</taxon>
        <taxon>Actinomycetes</taxon>
        <taxon>Kitasatosporales</taxon>
        <taxon>Streptomycetaceae</taxon>
        <taxon>Streptomyces</taxon>
    </lineage>
</organism>
<evidence type="ECO:0000313" key="1">
    <source>
        <dbReference type="EMBL" id="GAA3370090.1"/>
    </source>
</evidence>
<evidence type="ECO:0008006" key="3">
    <source>
        <dbReference type="Google" id="ProtNLM"/>
    </source>
</evidence>
<gene>
    <name evidence="1" type="ORF">GCM10020367_15340</name>
</gene>
<sequence>MGTALIAVVGTLLGSVATYWFQWRTTERAAVLTRAEKLRQERIAAYSTFASALVDLRHGEYDRWHRTREDPGSRSAEEARLESYRLRSIAQQELIHLKLVCDEPAVVQLAEEAMKVTACIHDAPDDTDRSLRSDQSRQALAKFIEAASPGVR</sequence>
<reference evidence="2" key="1">
    <citation type="journal article" date="2019" name="Int. J. Syst. Evol. Microbiol.">
        <title>The Global Catalogue of Microorganisms (GCM) 10K type strain sequencing project: providing services to taxonomists for standard genome sequencing and annotation.</title>
        <authorList>
            <consortium name="The Broad Institute Genomics Platform"/>
            <consortium name="The Broad Institute Genome Sequencing Center for Infectious Disease"/>
            <person name="Wu L."/>
            <person name="Ma J."/>
        </authorList>
    </citation>
    <scope>NUCLEOTIDE SEQUENCE [LARGE SCALE GENOMIC DNA]</scope>
    <source>
        <strain evidence="2">JCM 9651</strain>
    </source>
</reference>
<name>A0ABP6S882_9ACTN</name>
<protein>
    <recommendedName>
        <fullName evidence="3">Protein kilB</fullName>
    </recommendedName>
</protein>
<keyword evidence="2" id="KW-1185">Reference proteome</keyword>
<proteinExistence type="predicted"/>
<dbReference type="EMBL" id="BAAAYL010000001">
    <property type="protein sequence ID" value="GAA3370090.1"/>
    <property type="molecule type" value="Genomic_DNA"/>
</dbReference>
<dbReference type="Proteomes" id="UP001499990">
    <property type="component" value="Unassembled WGS sequence"/>
</dbReference>
<evidence type="ECO:0000313" key="2">
    <source>
        <dbReference type="Proteomes" id="UP001499990"/>
    </source>
</evidence>